<sequence length="315" mass="35716">MASYTQITLEEAQEILKLYGRTNVVKCTPLSLGISNSNYRVDLEDEVVLLKISNDKNQAQLADEQAILVYLKEKNYPYSLKPFPLSSGGFIYNYAQYFGVLYPFVEGIPPGPSDYTCQEVGRAMAELHNIKHDPKCLAKLRPHEAVGFGPKEILDYIQTPGCPPDFKASFETLYPDSLSGFMNANFETGIIHGDLYYDNTLFDHNKISTVLDFEQAGIGEYILDLGISISGTCLEKGRVITPLVNSYLVGYESVRALTPNEKKFLDQAITLGLLSISLWRIKRFYERDLNPLMKDSYQDLLVRALHYFEMRKELN</sequence>
<keyword evidence="4" id="KW-1185">Reference proteome</keyword>
<dbReference type="PANTHER" id="PTHR21064">
    <property type="entry name" value="AMINOGLYCOSIDE PHOSPHOTRANSFERASE DOMAIN-CONTAINING PROTEIN-RELATED"/>
    <property type="match status" value="1"/>
</dbReference>
<organism evidence="3 4">
    <name type="scientific">Bacteriovorax antarcticus</name>
    <dbReference type="NCBI Taxonomy" id="3088717"/>
    <lineage>
        <taxon>Bacteria</taxon>
        <taxon>Pseudomonadati</taxon>
        <taxon>Bdellovibrionota</taxon>
        <taxon>Bacteriovoracia</taxon>
        <taxon>Bacteriovoracales</taxon>
        <taxon>Bacteriovoracaceae</taxon>
        <taxon>Bacteriovorax</taxon>
    </lineage>
</organism>
<dbReference type="InterPro" id="IPR050249">
    <property type="entry name" value="Pseudomonas-type_ThrB"/>
</dbReference>
<dbReference type="Gene3D" id="3.30.200.20">
    <property type="entry name" value="Phosphorylase Kinase, domain 1"/>
    <property type="match status" value="1"/>
</dbReference>
<comment type="caution">
    <text evidence="3">The sequence shown here is derived from an EMBL/GenBank/DDBJ whole genome shotgun (WGS) entry which is preliminary data.</text>
</comment>
<evidence type="ECO:0000259" key="2">
    <source>
        <dbReference type="Pfam" id="PF01636"/>
    </source>
</evidence>
<evidence type="ECO:0000313" key="4">
    <source>
        <dbReference type="Proteomes" id="UP001302274"/>
    </source>
</evidence>
<accession>A0ABU5VQ90</accession>
<gene>
    <name evidence="3" type="ORF">SHI21_03315</name>
</gene>
<comment type="similarity">
    <text evidence="1">Belongs to the pseudomonas-type ThrB family.</text>
</comment>
<protein>
    <submittedName>
        <fullName evidence="3">Phosphotransferase</fullName>
    </submittedName>
</protein>
<dbReference type="Gene3D" id="3.90.1200.10">
    <property type="match status" value="1"/>
</dbReference>
<feature type="domain" description="Aminoglycoside phosphotransferase" evidence="2">
    <location>
        <begin position="27"/>
        <end position="257"/>
    </location>
</feature>
<dbReference type="Proteomes" id="UP001302274">
    <property type="component" value="Unassembled WGS sequence"/>
</dbReference>
<dbReference type="InterPro" id="IPR011009">
    <property type="entry name" value="Kinase-like_dom_sf"/>
</dbReference>
<dbReference type="RefSeq" id="WP_323574698.1">
    <property type="nucleotide sequence ID" value="NZ_JAYGJQ010000001.1"/>
</dbReference>
<evidence type="ECO:0000313" key="3">
    <source>
        <dbReference type="EMBL" id="MEA9355210.1"/>
    </source>
</evidence>
<proteinExistence type="inferred from homology"/>
<dbReference type="SUPFAM" id="SSF56112">
    <property type="entry name" value="Protein kinase-like (PK-like)"/>
    <property type="match status" value="1"/>
</dbReference>
<reference evidence="3 4" key="1">
    <citation type="submission" date="2023-11" db="EMBL/GenBank/DDBJ databases">
        <title>A Novel Polar Bacteriovorax (B. antarcticus) Isolated from the Biocrust in Antarctica.</title>
        <authorList>
            <person name="Mun W."/>
            <person name="Choi S.Y."/>
            <person name="Mitchell R.J."/>
        </authorList>
    </citation>
    <scope>NUCLEOTIDE SEQUENCE [LARGE SCALE GENOMIC DNA]</scope>
    <source>
        <strain evidence="3 4">PP10</strain>
    </source>
</reference>
<dbReference type="Pfam" id="PF01636">
    <property type="entry name" value="APH"/>
    <property type="match status" value="1"/>
</dbReference>
<name>A0ABU5VQ90_9BACT</name>
<dbReference type="EMBL" id="JAYGJQ010000001">
    <property type="protein sequence ID" value="MEA9355210.1"/>
    <property type="molecule type" value="Genomic_DNA"/>
</dbReference>
<dbReference type="InterPro" id="IPR002575">
    <property type="entry name" value="Aminoglycoside_PTrfase"/>
</dbReference>
<dbReference type="PANTHER" id="PTHR21064:SF6">
    <property type="entry name" value="AMINOGLYCOSIDE PHOSPHOTRANSFERASE DOMAIN-CONTAINING PROTEIN"/>
    <property type="match status" value="1"/>
</dbReference>
<evidence type="ECO:0000256" key="1">
    <source>
        <dbReference type="ARBA" id="ARBA00038240"/>
    </source>
</evidence>